<gene>
    <name evidence="1" type="ORF">GCM10022226_07330</name>
</gene>
<keyword evidence="2" id="KW-1185">Reference proteome</keyword>
<accession>A0ABP7HK48</accession>
<dbReference type="Proteomes" id="UP001500888">
    <property type="component" value="Unassembled WGS sequence"/>
</dbReference>
<reference evidence="2" key="1">
    <citation type="journal article" date="2019" name="Int. J. Syst. Evol. Microbiol.">
        <title>The Global Catalogue of Microorganisms (GCM) 10K type strain sequencing project: providing services to taxonomists for standard genome sequencing and annotation.</title>
        <authorList>
            <consortium name="The Broad Institute Genomics Platform"/>
            <consortium name="The Broad Institute Genome Sequencing Center for Infectious Disease"/>
            <person name="Wu L."/>
            <person name="Ma J."/>
        </authorList>
    </citation>
    <scope>NUCLEOTIDE SEQUENCE [LARGE SCALE GENOMIC DNA]</scope>
    <source>
        <strain evidence="2">JCM 16908</strain>
    </source>
</reference>
<comment type="caution">
    <text evidence="1">The sequence shown here is derived from an EMBL/GenBank/DDBJ whole genome shotgun (WGS) entry which is preliminary data.</text>
</comment>
<dbReference type="EMBL" id="BAAAZR010000001">
    <property type="protein sequence ID" value="GAA3790845.1"/>
    <property type="molecule type" value="Genomic_DNA"/>
</dbReference>
<evidence type="ECO:0008006" key="3">
    <source>
        <dbReference type="Google" id="ProtNLM"/>
    </source>
</evidence>
<evidence type="ECO:0000313" key="1">
    <source>
        <dbReference type="EMBL" id="GAA3790845.1"/>
    </source>
</evidence>
<evidence type="ECO:0000313" key="2">
    <source>
        <dbReference type="Proteomes" id="UP001500888"/>
    </source>
</evidence>
<sequence>MASLEEIDGWIDDVKGEGWLWDGWEVGKLRKAVEAALSLPKPKGDPDRLDGMAEEYRRVWARINDMKTDLSVLARRGIPEVWTGEAGAMASETVVAAHHRLDDTSVWFSNVQPSLTWLAKDLRSAQDWHAQAQEPLRNALKALGSLSNSKDLVLSDSEKASIEDARTKALEGMGLLQDAVKRAREAAEAFEFSTSALIEKYPHEAGLLLTDELSAAGRLVLADTALRLGESNFSILTDDQLKSAAQRLESMSAQDRDRFMALYNRTPDDPTTSEERAYLMKALATGKYSIDDIERFAQVIHQNGDFIPEWARANLSPTFGENGKLAWSVEGDDADLNPAQALVMGRAAVDPVYALRMATGVDVTNPEGFGSGSFDPDNFDQAGLAGRLHDEQDRILDGSRNFAERLLGSGMGAKEIRDTAGDMLASGEYQVRPSVDGDKWDHNLPDDVKGAIADGKPVIVTIEGGDEERTMALLPRGDEWVVYDPATGATHDYDLFTAYLQTYKDAFPYNNNELKVKDIYLPK</sequence>
<dbReference type="RefSeq" id="WP_344934128.1">
    <property type="nucleotide sequence ID" value="NZ_BAAAZR010000001.1"/>
</dbReference>
<protein>
    <recommendedName>
        <fullName evidence="3">WXG100 family type VII secretion target</fullName>
    </recommendedName>
</protein>
<proteinExistence type="predicted"/>
<organism evidence="1 2">
    <name type="scientific">Sphaerisporangium flaviroseum</name>
    <dbReference type="NCBI Taxonomy" id="509199"/>
    <lineage>
        <taxon>Bacteria</taxon>
        <taxon>Bacillati</taxon>
        <taxon>Actinomycetota</taxon>
        <taxon>Actinomycetes</taxon>
        <taxon>Streptosporangiales</taxon>
        <taxon>Streptosporangiaceae</taxon>
        <taxon>Sphaerisporangium</taxon>
    </lineage>
</organism>
<name>A0ABP7HK48_9ACTN</name>